<name>A0A1H8ZQA1_9ACTN</name>
<evidence type="ECO:0000259" key="1">
    <source>
        <dbReference type="Pfam" id="PF00149"/>
    </source>
</evidence>
<dbReference type="PANTHER" id="PTHR31302:SF20">
    <property type="entry name" value="CONSERVED PROTEIN"/>
    <property type="match status" value="1"/>
</dbReference>
<dbReference type="AlphaFoldDB" id="A0A1H8ZQA1"/>
<gene>
    <name evidence="2" type="ORF">SAMN05421756_101322</name>
</gene>
<dbReference type="EMBL" id="FOFA01000001">
    <property type="protein sequence ID" value="SEP66467.1"/>
    <property type="molecule type" value="Genomic_DNA"/>
</dbReference>
<feature type="domain" description="Calcineurin-like phosphoesterase" evidence="1">
    <location>
        <begin position="55"/>
        <end position="242"/>
    </location>
</feature>
<reference evidence="3" key="1">
    <citation type="submission" date="2016-10" db="EMBL/GenBank/DDBJ databases">
        <authorList>
            <person name="Varghese N."/>
            <person name="Submissions S."/>
        </authorList>
    </citation>
    <scope>NUCLEOTIDE SEQUENCE [LARGE SCALE GENOMIC DNA]</scope>
    <source>
        <strain evidence="3">CGMCC 4.6856</strain>
    </source>
</reference>
<dbReference type="OrthoDB" id="9780884at2"/>
<dbReference type="Proteomes" id="UP000198504">
    <property type="component" value="Unassembled WGS sequence"/>
</dbReference>
<evidence type="ECO:0000313" key="3">
    <source>
        <dbReference type="Proteomes" id="UP000198504"/>
    </source>
</evidence>
<dbReference type="Pfam" id="PF00149">
    <property type="entry name" value="Metallophos"/>
    <property type="match status" value="1"/>
</dbReference>
<dbReference type="InterPro" id="IPR029052">
    <property type="entry name" value="Metallo-depent_PP-like"/>
</dbReference>
<proteinExistence type="predicted"/>
<dbReference type="SUPFAM" id="SSF56300">
    <property type="entry name" value="Metallo-dependent phosphatases"/>
    <property type="match status" value="1"/>
</dbReference>
<evidence type="ECO:0000313" key="2">
    <source>
        <dbReference type="EMBL" id="SEP66467.1"/>
    </source>
</evidence>
<sequence length="318" mass="34049">MPTASSLARHALQGLGVAGAVGVGTLAYAGLYEVEAYTLRRFTVPVLPPGARDVRVLHVSDIHMTPGRTRRQRWISELSGLEPDLVVDTGDNLSHPDAVPFVLQSLGRLLDVPGVYVWGSNDYSAPTFKNPLRYLTERGRPPKDPLPERELPWVDLGESFARRGWVDLTHTSTTLEVQGVRIGFRGTDDAHLGRDHYAEVAGPVDRSAVDVAIGVTHAPYRRVIDAMTADGLDLVLAGHTHGGQVAIPGYGALVTNCDLDTARVKGLSRNSAGGHTAWMHVSAGLGTSPYAAVRFACRPEATLLTLTSRSASGSGQPR</sequence>
<dbReference type="InterPro" id="IPR051158">
    <property type="entry name" value="Metallophosphoesterase_sf"/>
</dbReference>
<dbReference type="InterPro" id="IPR004843">
    <property type="entry name" value="Calcineurin-like_PHP"/>
</dbReference>
<dbReference type="GO" id="GO:0009245">
    <property type="term" value="P:lipid A biosynthetic process"/>
    <property type="evidence" value="ECO:0007669"/>
    <property type="project" value="TreeGrafter"/>
</dbReference>
<organism evidence="2 3">
    <name type="scientific">Microlunatus flavus</name>
    <dbReference type="NCBI Taxonomy" id="1036181"/>
    <lineage>
        <taxon>Bacteria</taxon>
        <taxon>Bacillati</taxon>
        <taxon>Actinomycetota</taxon>
        <taxon>Actinomycetes</taxon>
        <taxon>Propionibacteriales</taxon>
        <taxon>Propionibacteriaceae</taxon>
        <taxon>Microlunatus</taxon>
    </lineage>
</organism>
<keyword evidence="3" id="KW-1185">Reference proteome</keyword>
<accession>A0A1H8ZQA1</accession>
<protein>
    <submittedName>
        <fullName evidence="2">Predicted phosphohydrolase, MPP superfamily</fullName>
    </submittedName>
</protein>
<dbReference type="RefSeq" id="WP_091177373.1">
    <property type="nucleotide sequence ID" value="NZ_FOFA01000001.1"/>
</dbReference>
<dbReference type="Gene3D" id="3.60.21.10">
    <property type="match status" value="1"/>
</dbReference>
<keyword evidence="2" id="KW-0378">Hydrolase</keyword>
<dbReference type="GO" id="GO:0016020">
    <property type="term" value="C:membrane"/>
    <property type="evidence" value="ECO:0007669"/>
    <property type="project" value="GOC"/>
</dbReference>
<dbReference type="GO" id="GO:0008758">
    <property type="term" value="F:UDP-2,3-diacylglucosamine hydrolase activity"/>
    <property type="evidence" value="ECO:0007669"/>
    <property type="project" value="TreeGrafter"/>
</dbReference>
<dbReference type="PANTHER" id="PTHR31302">
    <property type="entry name" value="TRANSMEMBRANE PROTEIN WITH METALLOPHOSPHOESTERASE DOMAIN-RELATED"/>
    <property type="match status" value="1"/>
</dbReference>
<dbReference type="STRING" id="1036181.SAMN05421756_101322"/>